<evidence type="ECO:0000313" key="2">
    <source>
        <dbReference type="Proteomes" id="UP000018439"/>
    </source>
</evidence>
<proteinExistence type="predicted"/>
<dbReference type="NCBIfam" id="NF047658">
    <property type="entry name" value="HYC_CC_PP"/>
    <property type="match status" value="1"/>
</dbReference>
<dbReference type="Pfam" id="PF26622">
    <property type="entry name" value="DUF8199"/>
    <property type="match status" value="1"/>
</dbReference>
<gene>
    <name evidence="1" type="ORF">Bcop_2019</name>
</gene>
<evidence type="ECO:0000313" key="1">
    <source>
        <dbReference type="EMBL" id="EGJ72194.1"/>
    </source>
</evidence>
<dbReference type="InterPro" id="IPR058060">
    <property type="entry name" value="HYC_CC_PP"/>
</dbReference>
<dbReference type="Proteomes" id="UP000018439">
    <property type="component" value="Chromosome"/>
</dbReference>
<protein>
    <submittedName>
        <fullName evidence="1">Uncharacterized protein</fullName>
    </submittedName>
</protein>
<organism evidence="1 2">
    <name type="scientific">Bacteroides coprosuis DSM 18011</name>
    <dbReference type="NCBI Taxonomy" id="679937"/>
    <lineage>
        <taxon>Bacteria</taxon>
        <taxon>Pseudomonadati</taxon>
        <taxon>Bacteroidota</taxon>
        <taxon>Bacteroidia</taxon>
        <taxon>Bacteroidales</taxon>
        <taxon>Bacteroidaceae</taxon>
        <taxon>Bacteroides</taxon>
    </lineage>
</organism>
<dbReference type="EMBL" id="CM001167">
    <property type="protein sequence ID" value="EGJ72194.1"/>
    <property type="molecule type" value="Genomic_DNA"/>
</dbReference>
<accession>F3ZSV3</accession>
<dbReference type="InterPro" id="IPR058512">
    <property type="entry name" value="DUF8199"/>
</dbReference>
<reference evidence="1 2" key="1">
    <citation type="journal article" date="2011" name="Stand. Genomic Sci.">
        <title>Non-contiguous finished genome sequence of Bacteroides coprosuis type strain (PC139).</title>
        <authorList>
            <person name="Land M."/>
            <person name="Held B."/>
            <person name="Gronow S."/>
            <person name="Abt B."/>
            <person name="Lucas S."/>
            <person name="Del Rio T.G."/>
            <person name="Nolan M."/>
            <person name="Tice H."/>
            <person name="Cheng J.F."/>
            <person name="Pitluck S."/>
            <person name="Liolios K."/>
            <person name="Pagani I."/>
            <person name="Ivanova N."/>
            <person name="Mavromatis K."/>
            <person name="Mikhailova N."/>
            <person name="Pati A."/>
            <person name="Tapia R."/>
            <person name="Han C."/>
            <person name="Goodwin L."/>
            <person name="Chen A."/>
            <person name="Palaniappan K."/>
            <person name="Hauser L."/>
            <person name="Brambilla E.M."/>
            <person name="Rohde M."/>
            <person name="Goker M."/>
            <person name="Detter J.C."/>
            <person name="Woyke T."/>
            <person name="Bristow J."/>
            <person name="Eisen J.A."/>
            <person name="Markowitz V."/>
            <person name="Hugenholtz P."/>
            <person name="Kyrpides N.C."/>
            <person name="Klenk H.P."/>
            <person name="Lapidus A."/>
        </authorList>
    </citation>
    <scope>NUCLEOTIDE SEQUENCE</scope>
    <source>
        <strain evidence="1 2">DSM 18011</strain>
    </source>
</reference>
<dbReference type="HOGENOM" id="CLU_1719471_0_0_10"/>
<keyword evidence="2" id="KW-1185">Reference proteome</keyword>
<dbReference type="AlphaFoldDB" id="F3ZSV3"/>
<name>F3ZSV3_9BACE</name>
<dbReference type="STRING" id="679937.Bcop_2019"/>
<sequence>MLTVTVQPTLAMHYCAGKLHSVSLFDNTGQLDCEENNILDKYYEYTYIEETCCQTHYLHIQTDNYSVVNKDKQDIQYHPQSDIGVIPLFISKIPYVVLPDDTTPQIKLSFPPQGLSRYAYNLLTQICIYRL</sequence>